<protein>
    <submittedName>
        <fullName evidence="4">UDP-glucose glycoprotein glucosyltransferase 2</fullName>
    </submittedName>
</protein>
<dbReference type="InterPro" id="IPR040693">
    <property type="entry name" value="UGGT_TRXL_1"/>
</dbReference>
<reference evidence="4" key="3">
    <citation type="submission" date="2025-09" db="UniProtKB">
        <authorList>
            <consortium name="Ensembl"/>
        </authorList>
    </citation>
    <scope>IDENTIFICATION</scope>
    <source>
        <strain evidence="4">Isolate ISIS603380</strain>
    </source>
</reference>
<sequence>MAAGRTLCVVQLLLGSMPLWLSLLGATTASASKAVTARLAAKWPETPLLLEASEFMAEESNEKFWQFLETVQELAIYKQTESDYSYYNLILKKAGQFLDNLHINLLKFAFSIRAYSPTVQMFQQIAADEPPPDGCHAFVVVHKEHTCKTNDIKKLLKKATSRPRPYLFKGDHKFPTNKENLPVVILYAEMGTRIFGKFHKVLSEKARRGEILYVLRHYIQKPSSRKMYLSGYGVELAIKSTEYKALDDTQVKNLAVNNTVEDETEASEVQGFLFGRLKEIHSELRDNLTAFQKYLIESNKEMMPLKVWELQDLSFQAASQIMSTPVYDAIKLMKDISQNYPVKASMMMSVLDCKQQSGVAVKNLRSQYLY</sequence>
<feature type="chain" id="PRO_5003456218" evidence="1">
    <location>
        <begin position="32"/>
        <end position="370"/>
    </location>
</feature>
<accession>G3U5Y6</accession>
<dbReference type="GO" id="GO:0005783">
    <property type="term" value="C:endoplasmic reticulum"/>
    <property type="evidence" value="ECO:0007669"/>
    <property type="project" value="TreeGrafter"/>
</dbReference>
<keyword evidence="1" id="KW-0732">Signal</keyword>
<feature type="domain" description="UGGT thioredoxin-like" evidence="2">
    <location>
        <begin position="45"/>
        <end position="226"/>
    </location>
</feature>
<proteinExistence type="predicted"/>
<dbReference type="Pfam" id="PF18401">
    <property type="entry name" value="Thioredoxin_13"/>
    <property type="match status" value="1"/>
</dbReference>
<name>G3U5Y6_LOXAF</name>
<dbReference type="Proteomes" id="UP000007646">
    <property type="component" value="Unassembled WGS sequence"/>
</dbReference>
<dbReference type="GeneTree" id="ENSGT00390000004600"/>
<dbReference type="AlphaFoldDB" id="G3U5Y6"/>
<feature type="domain" description="UGGT thioredoxin-like" evidence="3">
    <location>
        <begin position="298"/>
        <end position="350"/>
    </location>
</feature>
<evidence type="ECO:0000259" key="3">
    <source>
        <dbReference type="Pfam" id="PF18401"/>
    </source>
</evidence>
<dbReference type="GO" id="GO:0036503">
    <property type="term" value="P:ERAD pathway"/>
    <property type="evidence" value="ECO:0007669"/>
    <property type="project" value="TreeGrafter"/>
</dbReference>
<organism evidence="4 5">
    <name type="scientific">Loxodonta africana</name>
    <name type="common">African elephant</name>
    <dbReference type="NCBI Taxonomy" id="9785"/>
    <lineage>
        <taxon>Eukaryota</taxon>
        <taxon>Metazoa</taxon>
        <taxon>Chordata</taxon>
        <taxon>Craniata</taxon>
        <taxon>Vertebrata</taxon>
        <taxon>Euteleostomi</taxon>
        <taxon>Mammalia</taxon>
        <taxon>Eutheria</taxon>
        <taxon>Afrotheria</taxon>
        <taxon>Proboscidea</taxon>
        <taxon>Elephantidae</taxon>
        <taxon>Loxodonta</taxon>
    </lineage>
</organism>
<evidence type="ECO:0000256" key="1">
    <source>
        <dbReference type="SAM" id="SignalP"/>
    </source>
</evidence>
<dbReference type="GO" id="GO:0018279">
    <property type="term" value="P:protein N-linked glycosylation via asparagine"/>
    <property type="evidence" value="ECO:0007669"/>
    <property type="project" value="TreeGrafter"/>
</dbReference>
<dbReference type="PANTHER" id="PTHR11226:SF1">
    <property type="entry name" value="UDP-GLUCOSE:GLYCOPROTEIN GLUCOSYLTRANSFERASE 2"/>
    <property type="match status" value="1"/>
</dbReference>
<dbReference type="GO" id="GO:0051082">
    <property type="term" value="F:unfolded protein binding"/>
    <property type="evidence" value="ECO:0007669"/>
    <property type="project" value="TreeGrafter"/>
</dbReference>
<reference evidence="4 5" key="1">
    <citation type="submission" date="2009-06" db="EMBL/GenBank/DDBJ databases">
        <title>The Genome Sequence of Loxodonta africana (African elephant).</title>
        <authorList>
            <person name="Di Palma F."/>
            <person name="Heiman D."/>
            <person name="Young S."/>
            <person name="Johnson J."/>
            <person name="Lander E.S."/>
            <person name="Lindblad-Toh K."/>
        </authorList>
    </citation>
    <scope>NUCLEOTIDE SEQUENCE [LARGE SCALE GENOMIC DNA]</scope>
    <source>
        <strain evidence="4 5">Isolate ISIS603380</strain>
    </source>
</reference>
<dbReference type="HOGENOM" id="CLU_023337_1_0_1"/>
<gene>
    <name evidence="4" type="primary">UGGT2</name>
</gene>
<reference evidence="4" key="2">
    <citation type="submission" date="2025-08" db="UniProtKB">
        <authorList>
            <consortium name="Ensembl"/>
        </authorList>
    </citation>
    <scope>IDENTIFICATION</scope>
    <source>
        <strain evidence="4">Isolate ISIS603380</strain>
    </source>
</reference>
<dbReference type="GO" id="GO:0003980">
    <property type="term" value="F:UDP-glucose:glycoprotein glucosyltransferase activity"/>
    <property type="evidence" value="ECO:0007669"/>
    <property type="project" value="InterPro"/>
</dbReference>
<dbReference type="InterPro" id="IPR009448">
    <property type="entry name" value="UDP-g_GGtrans"/>
</dbReference>
<dbReference type="Pfam" id="PF18400">
    <property type="entry name" value="Thioredoxin_12"/>
    <property type="match status" value="1"/>
</dbReference>
<keyword evidence="5" id="KW-1185">Reference proteome</keyword>
<dbReference type="Ensembl" id="ENSLAFT00000031940.1">
    <property type="protein sequence ID" value="ENSLAFP00000023244.1"/>
    <property type="gene ID" value="ENSLAFG00000015946.3"/>
</dbReference>
<dbReference type="PANTHER" id="PTHR11226">
    <property type="entry name" value="UDP-GLUCOSE GLYCOPROTEIN:GLUCOSYLTRANSFERASE"/>
    <property type="match status" value="1"/>
</dbReference>
<dbReference type="InterPro" id="IPR040694">
    <property type="entry name" value="UGGT_TRXL_2"/>
</dbReference>
<feature type="signal peptide" evidence="1">
    <location>
        <begin position="1"/>
        <end position="31"/>
    </location>
</feature>
<evidence type="ECO:0000259" key="2">
    <source>
        <dbReference type="Pfam" id="PF18400"/>
    </source>
</evidence>
<evidence type="ECO:0000313" key="5">
    <source>
        <dbReference type="Proteomes" id="UP000007646"/>
    </source>
</evidence>
<evidence type="ECO:0000313" key="4">
    <source>
        <dbReference type="Ensembl" id="ENSLAFP00000023244.1"/>
    </source>
</evidence>